<evidence type="ECO:0000313" key="1">
    <source>
        <dbReference type="EMBL" id="SFC14139.1"/>
    </source>
</evidence>
<name>A0A1I1GQS7_9CLOT</name>
<keyword evidence="2" id="KW-1185">Reference proteome</keyword>
<protein>
    <submittedName>
        <fullName evidence="1">Uncharacterized protein</fullName>
    </submittedName>
</protein>
<reference evidence="1 2" key="1">
    <citation type="submission" date="2016-10" db="EMBL/GenBank/DDBJ databases">
        <authorList>
            <person name="de Groot N.N."/>
        </authorList>
    </citation>
    <scope>NUCLEOTIDE SEQUENCE [LARGE SCALE GENOMIC DNA]</scope>
    <source>
        <strain evidence="1 2">DSM 12992</strain>
    </source>
</reference>
<dbReference type="EMBL" id="FOMG01000001">
    <property type="protein sequence ID" value="SFC14139.1"/>
    <property type="molecule type" value="Genomic_DNA"/>
</dbReference>
<evidence type="ECO:0000313" key="2">
    <source>
        <dbReference type="Proteomes" id="UP000199263"/>
    </source>
</evidence>
<organism evidence="1 2">
    <name type="scientific">Clostridium uliginosum</name>
    <dbReference type="NCBI Taxonomy" id="119641"/>
    <lineage>
        <taxon>Bacteria</taxon>
        <taxon>Bacillati</taxon>
        <taxon>Bacillota</taxon>
        <taxon>Clostridia</taxon>
        <taxon>Eubacteriales</taxon>
        <taxon>Clostridiaceae</taxon>
        <taxon>Clostridium</taxon>
    </lineage>
</organism>
<dbReference type="RefSeq" id="WP_175559906.1">
    <property type="nucleotide sequence ID" value="NZ_FOMG01000001.1"/>
</dbReference>
<sequence length="53" mass="6054">MSLNLYGLIIKAANENNMNMTLEEISRINDSINELIARGINKDMILNNLEMLM</sequence>
<proteinExistence type="predicted"/>
<dbReference type="Proteomes" id="UP000199263">
    <property type="component" value="Unassembled WGS sequence"/>
</dbReference>
<dbReference type="STRING" id="119641.SAMN05421842_10134"/>
<accession>A0A1I1GQS7</accession>
<dbReference type="AlphaFoldDB" id="A0A1I1GQS7"/>
<gene>
    <name evidence="1" type="ORF">SAMN05421842_10134</name>
</gene>